<protein>
    <submittedName>
        <fullName evidence="2">Uncharacterized protein</fullName>
    </submittedName>
</protein>
<feature type="region of interest" description="Disordered" evidence="1">
    <location>
        <begin position="83"/>
        <end position="111"/>
    </location>
</feature>
<feature type="region of interest" description="Disordered" evidence="1">
    <location>
        <begin position="1"/>
        <end position="55"/>
    </location>
</feature>
<reference evidence="2 3" key="1">
    <citation type="submission" date="2015-01" db="EMBL/GenBank/DDBJ databases">
        <title>The Genome Sequence of Cladophialophora immunda CBS83496.</title>
        <authorList>
            <consortium name="The Broad Institute Genomics Platform"/>
            <person name="Cuomo C."/>
            <person name="de Hoog S."/>
            <person name="Gorbushina A."/>
            <person name="Stielow B."/>
            <person name="Teixiera M."/>
            <person name="Abouelleil A."/>
            <person name="Chapman S.B."/>
            <person name="Priest M."/>
            <person name="Young S.K."/>
            <person name="Wortman J."/>
            <person name="Nusbaum C."/>
            <person name="Birren B."/>
        </authorList>
    </citation>
    <scope>NUCLEOTIDE SEQUENCE [LARGE SCALE GENOMIC DNA]</scope>
    <source>
        <strain evidence="2 3">CBS 83496</strain>
    </source>
</reference>
<feature type="compositionally biased region" description="Acidic residues" evidence="1">
    <location>
        <begin position="100"/>
        <end position="111"/>
    </location>
</feature>
<evidence type="ECO:0000313" key="3">
    <source>
        <dbReference type="Proteomes" id="UP000054466"/>
    </source>
</evidence>
<name>A0A0D2CPC2_9EURO</name>
<accession>A0A0D2CPC2</accession>
<keyword evidence="3" id="KW-1185">Reference proteome</keyword>
<proteinExistence type="predicted"/>
<feature type="compositionally biased region" description="Low complexity" evidence="1">
    <location>
        <begin position="1"/>
        <end position="10"/>
    </location>
</feature>
<evidence type="ECO:0000313" key="2">
    <source>
        <dbReference type="EMBL" id="KIW33038.1"/>
    </source>
</evidence>
<dbReference type="EMBL" id="KN847041">
    <property type="protein sequence ID" value="KIW33038.1"/>
    <property type="molecule type" value="Genomic_DNA"/>
</dbReference>
<feature type="compositionally biased region" description="Basic and acidic residues" evidence="1">
    <location>
        <begin position="83"/>
        <end position="99"/>
    </location>
</feature>
<organism evidence="2 3">
    <name type="scientific">Cladophialophora immunda</name>
    <dbReference type="NCBI Taxonomy" id="569365"/>
    <lineage>
        <taxon>Eukaryota</taxon>
        <taxon>Fungi</taxon>
        <taxon>Dikarya</taxon>
        <taxon>Ascomycota</taxon>
        <taxon>Pezizomycotina</taxon>
        <taxon>Eurotiomycetes</taxon>
        <taxon>Chaetothyriomycetidae</taxon>
        <taxon>Chaetothyriales</taxon>
        <taxon>Herpotrichiellaceae</taxon>
        <taxon>Cladophialophora</taxon>
    </lineage>
</organism>
<gene>
    <name evidence="2" type="ORF">PV07_04540</name>
</gene>
<sequence>MPPPTSSDTTKSPRHHAWSTTSVKSGSTSGGHHHHRPQDQQYAQQHCARKDADAKTVQRWLDGRDHPAREDVLDRVARAFERGHGKDKREGAAKMKLFYEDDDTDDEEQDQ</sequence>
<evidence type="ECO:0000256" key="1">
    <source>
        <dbReference type="SAM" id="MobiDB-lite"/>
    </source>
</evidence>
<dbReference type="AlphaFoldDB" id="A0A0D2CPC2"/>
<dbReference type="VEuPathDB" id="FungiDB:PV07_04540"/>
<dbReference type="GeneID" id="27343734"/>
<dbReference type="RefSeq" id="XP_016253254.1">
    <property type="nucleotide sequence ID" value="XM_016391352.1"/>
</dbReference>
<dbReference type="HOGENOM" id="CLU_2346507_0_0_1"/>
<dbReference type="Proteomes" id="UP000054466">
    <property type="component" value="Unassembled WGS sequence"/>
</dbReference>
<dbReference type="OrthoDB" id="4157141at2759"/>